<dbReference type="InParanoid" id="S2JSM3"/>
<accession>S2JSM3</accession>
<dbReference type="Proteomes" id="UP000014254">
    <property type="component" value="Unassembled WGS sequence"/>
</dbReference>
<sequence length="163" mass="18437">MFTTRPDASMNIACGASLGKRIGCGEVKPQYQALNHQAIAKDLIRVGHLLKDASDKNQTKMTLGFVVVGIHGTFYILSRAQEYLYLMCEIEHIQLPIVLAEIPLFLAQLDKVMNIVASFAQVARQEHHNYDRHPLTLTDHKLFAIIDPKTSRKRKSITSHYTH</sequence>
<reference evidence="2" key="1">
    <citation type="submission" date="2013-05" db="EMBL/GenBank/DDBJ databases">
        <title>The Genome sequence of Mucor circinelloides f. circinelloides 1006PhL.</title>
        <authorList>
            <consortium name="The Broad Institute Genomics Platform"/>
            <person name="Cuomo C."/>
            <person name="Earl A."/>
            <person name="Findley K."/>
            <person name="Lee S.C."/>
            <person name="Walker B."/>
            <person name="Young S."/>
            <person name="Zeng Q."/>
            <person name="Gargeya S."/>
            <person name="Fitzgerald M."/>
            <person name="Haas B."/>
            <person name="Abouelleil A."/>
            <person name="Allen A.W."/>
            <person name="Alvarado L."/>
            <person name="Arachchi H.M."/>
            <person name="Berlin A.M."/>
            <person name="Chapman S.B."/>
            <person name="Gainer-Dewar J."/>
            <person name="Goldberg J."/>
            <person name="Griggs A."/>
            <person name="Gujja S."/>
            <person name="Hansen M."/>
            <person name="Howarth C."/>
            <person name="Imamovic A."/>
            <person name="Ireland A."/>
            <person name="Larimer J."/>
            <person name="McCowan C."/>
            <person name="Murphy C."/>
            <person name="Pearson M."/>
            <person name="Poon T.W."/>
            <person name="Priest M."/>
            <person name="Roberts A."/>
            <person name="Saif S."/>
            <person name="Shea T."/>
            <person name="Sisk P."/>
            <person name="Sykes S."/>
            <person name="Wortman J."/>
            <person name="Nusbaum C."/>
            <person name="Birren B."/>
        </authorList>
    </citation>
    <scope>NUCLEOTIDE SEQUENCE [LARGE SCALE GENOMIC DNA]</scope>
    <source>
        <strain evidence="2">1006PhL</strain>
    </source>
</reference>
<proteinExistence type="predicted"/>
<gene>
    <name evidence="1" type="ORF">HMPREF1544_00013</name>
</gene>
<organism evidence="1 2">
    <name type="scientific">Mucor circinelloides f. circinelloides (strain 1006PhL)</name>
    <name type="common">Mucormycosis agent</name>
    <name type="synonym">Calyptromyces circinelloides</name>
    <dbReference type="NCBI Taxonomy" id="1220926"/>
    <lineage>
        <taxon>Eukaryota</taxon>
        <taxon>Fungi</taxon>
        <taxon>Fungi incertae sedis</taxon>
        <taxon>Mucoromycota</taxon>
        <taxon>Mucoromycotina</taxon>
        <taxon>Mucoromycetes</taxon>
        <taxon>Mucorales</taxon>
        <taxon>Mucorineae</taxon>
        <taxon>Mucoraceae</taxon>
        <taxon>Mucor</taxon>
    </lineage>
</organism>
<dbReference type="EMBL" id="KE123896">
    <property type="protein sequence ID" value="EPB92939.1"/>
    <property type="molecule type" value="Genomic_DNA"/>
</dbReference>
<name>S2JSM3_MUCC1</name>
<evidence type="ECO:0008006" key="3">
    <source>
        <dbReference type="Google" id="ProtNLM"/>
    </source>
</evidence>
<dbReference type="OrthoDB" id="2289025at2759"/>
<dbReference type="OMA" id="ASMNIAC"/>
<protein>
    <recommendedName>
        <fullName evidence="3">Fungal-type protein kinase domain-containing protein</fullName>
    </recommendedName>
</protein>
<evidence type="ECO:0000313" key="2">
    <source>
        <dbReference type="Proteomes" id="UP000014254"/>
    </source>
</evidence>
<dbReference type="eggNOG" id="ENOG502TAHM">
    <property type="taxonomic scope" value="Eukaryota"/>
</dbReference>
<keyword evidence="2" id="KW-1185">Reference proteome</keyword>
<evidence type="ECO:0000313" key="1">
    <source>
        <dbReference type="EMBL" id="EPB92939.1"/>
    </source>
</evidence>
<dbReference type="AlphaFoldDB" id="S2JSM3"/>
<dbReference type="VEuPathDB" id="FungiDB:HMPREF1544_00013"/>